<name>G7ISJ1_MEDTR</name>
<accession>G7ISJ1</accession>
<dbReference type="PaxDb" id="3880-AES64248"/>
<dbReference type="PANTHER" id="PTHR31293:SF16">
    <property type="entry name" value="RNI-LIKE SUPERFAMILY PROTEIN"/>
    <property type="match status" value="1"/>
</dbReference>
<gene>
    <name evidence="2" type="ordered locus">MTR_2g020170</name>
</gene>
<dbReference type="SUPFAM" id="SSF81383">
    <property type="entry name" value="F-box domain"/>
    <property type="match status" value="1"/>
</dbReference>
<dbReference type="EnsemblPlants" id="AES64248">
    <property type="protein sequence ID" value="AES64248"/>
    <property type="gene ID" value="MTR_2g020170"/>
</dbReference>
<dbReference type="PANTHER" id="PTHR31293">
    <property type="entry name" value="RNI-LIKE SUPERFAMILY PROTEIN"/>
    <property type="match status" value="1"/>
</dbReference>
<dbReference type="EMBL" id="CM001218">
    <property type="protein sequence ID" value="AES64248.1"/>
    <property type="molecule type" value="Genomic_DNA"/>
</dbReference>
<reference evidence="2 4" key="2">
    <citation type="journal article" date="2014" name="BMC Genomics">
        <title>An improved genome release (version Mt4.0) for the model legume Medicago truncatula.</title>
        <authorList>
            <person name="Tang H."/>
            <person name="Krishnakumar V."/>
            <person name="Bidwell S."/>
            <person name="Rosen B."/>
            <person name="Chan A."/>
            <person name="Zhou S."/>
            <person name="Gentzbittel L."/>
            <person name="Childs K.L."/>
            <person name="Yandell M."/>
            <person name="Gundlach H."/>
            <person name="Mayer K.F."/>
            <person name="Schwartz D.C."/>
            <person name="Town C.D."/>
        </authorList>
    </citation>
    <scope>GENOME REANNOTATION</scope>
    <source>
        <strain evidence="3 4">cv. Jemalong A17</strain>
    </source>
</reference>
<evidence type="ECO:0000313" key="4">
    <source>
        <dbReference type="Proteomes" id="UP000002051"/>
    </source>
</evidence>
<dbReference type="Pfam" id="PF00646">
    <property type="entry name" value="F-box"/>
    <property type="match status" value="1"/>
</dbReference>
<dbReference type="STRING" id="3880.G7ISJ1"/>
<keyword evidence="4" id="KW-1185">Reference proteome</keyword>
<reference evidence="3" key="3">
    <citation type="submission" date="2015-04" db="UniProtKB">
        <authorList>
            <consortium name="EnsemblPlants"/>
        </authorList>
    </citation>
    <scope>IDENTIFICATION</scope>
    <source>
        <strain evidence="3">cv. Jemalong A17</strain>
    </source>
</reference>
<proteinExistence type="predicted"/>
<feature type="domain" description="F-box" evidence="1">
    <location>
        <begin position="25"/>
        <end position="62"/>
    </location>
</feature>
<evidence type="ECO:0000313" key="2">
    <source>
        <dbReference type="EMBL" id="AES64248.1"/>
    </source>
</evidence>
<dbReference type="Proteomes" id="UP000002051">
    <property type="component" value="Chromosome 2"/>
</dbReference>
<dbReference type="InterPro" id="IPR001810">
    <property type="entry name" value="F-box_dom"/>
</dbReference>
<dbReference type="InterPro" id="IPR053781">
    <property type="entry name" value="F-box_AtFBL13-like"/>
</dbReference>
<protein>
    <submittedName>
        <fullName evidence="2">F-box/RNI/FBD-like domain protein</fullName>
    </submittedName>
</protein>
<reference evidence="2 4" key="1">
    <citation type="journal article" date="2011" name="Nature">
        <title>The Medicago genome provides insight into the evolution of rhizobial symbioses.</title>
        <authorList>
            <person name="Young N.D."/>
            <person name="Debelle F."/>
            <person name="Oldroyd G.E."/>
            <person name="Geurts R."/>
            <person name="Cannon S.B."/>
            <person name="Udvardi M.K."/>
            <person name="Benedito V.A."/>
            <person name="Mayer K.F."/>
            <person name="Gouzy J."/>
            <person name="Schoof H."/>
            <person name="Van de Peer Y."/>
            <person name="Proost S."/>
            <person name="Cook D.R."/>
            <person name="Meyers B.C."/>
            <person name="Spannagl M."/>
            <person name="Cheung F."/>
            <person name="De Mita S."/>
            <person name="Krishnakumar V."/>
            <person name="Gundlach H."/>
            <person name="Zhou S."/>
            <person name="Mudge J."/>
            <person name="Bharti A.K."/>
            <person name="Murray J.D."/>
            <person name="Naoumkina M.A."/>
            <person name="Rosen B."/>
            <person name="Silverstein K.A."/>
            <person name="Tang H."/>
            <person name="Rombauts S."/>
            <person name="Zhao P.X."/>
            <person name="Zhou P."/>
            <person name="Barbe V."/>
            <person name="Bardou P."/>
            <person name="Bechner M."/>
            <person name="Bellec A."/>
            <person name="Berger A."/>
            <person name="Berges H."/>
            <person name="Bidwell S."/>
            <person name="Bisseling T."/>
            <person name="Choisne N."/>
            <person name="Couloux A."/>
            <person name="Denny R."/>
            <person name="Deshpande S."/>
            <person name="Dai X."/>
            <person name="Doyle J.J."/>
            <person name="Dudez A.M."/>
            <person name="Farmer A.D."/>
            <person name="Fouteau S."/>
            <person name="Franken C."/>
            <person name="Gibelin C."/>
            <person name="Gish J."/>
            <person name="Goldstein S."/>
            <person name="Gonzalez A.J."/>
            <person name="Green P.J."/>
            <person name="Hallab A."/>
            <person name="Hartog M."/>
            <person name="Hua A."/>
            <person name="Humphray S.J."/>
            <person name="Jeong D.H."/>
            <person name="Jing Y."/>
            <person name="Jocker A."/>
            <person name="Kenton S.M."/>
            <person name="Kim D.J."/>
            <person name="Klee K."/>
            <person name="Lai H."/>
            <person name="Lang C."/>
            <person name="Lin S."/>
            <person name="Macmil S.L."/>
            <person name="Magdelenat G."/>
            <person name="Matthews L."/>
            <person name="McCorrison J."/>
            <person name="Monaghan E.L."/>
            <person name="Mun J.H."/>
            <person name="Najar F.Z."/>
            <person name="Nicholson C."/>
            <person name="Noirot C."/>
            <person name="O'Bleness M."/>
            <person name="Paule C.R."/>
            <person name="Poulain J."/>
            <person name="Prion F."/>
            <person name="Qin B."/>
            <person name="Qu C."/>
            <person name="Retzel E.F."/>
            <person name="Riddle C."/>
            <person name="Sallet E."/>
            <person name="Samain S."/>
            <person name="Samson N."/>
            <person name="Sanders I."/>
            <person name="Saurat O."/>
            <person name="Scarpelli C."/>
            <person name="Schiex T."/>
            <person name="Segurens B."/>
            <person name="Severin A.J."/>
            <person name="Sherrier D.J."/>
            <person name="Shi R."/>
            <person name="Sims S."/>
            <person name="Singer S.R."/>
            <person name="Sinharoy S."/>
            <person name="Sterck L."/>
            <person name="Viollet A."/>
            <person name="Wang B.B."/>
            <person name="Wang K."/>
            <person name="Wang M."/>
            <person name="Wang X."/>
            <person name="Warfsmann J."/>
            <person name="Weissenbach J."/>
            <person name="White D.D."/>
            <person name="White J.D."/>
            <person name="Wiley G.B."/>
            <person name="Wincker P."/>
            <person name="Xing Y."/>
            <person name="Yang L."/>
            <person name="Yao Z."/>
            <person name="Ying F."/>
            <person name="Zhai J."/>
            <person name="Zhou L."/>
            <person name="Zuber A."/>
            <person name="Denarie J."/>
            <person name="Dixon R.A."/>
            <person name="May G.D."/>
            <person name="Schwartz D.C."/>
            <person name="Rogers J."/>
            <person name="Quetier F."/>
            <person name="Town C.D."/>
            <person name="Roe B.A."/>
        </authorList>
    </citation>
    <scope>NUCLEOTIDE SEQUENCE [LARGE SCALE GENOMIC DNA]</scope>
    <source>
        <strain evidence="2">A17</strain>
        <strain evidence="3 4">cv. Jemalong A17</strain>
    </source>
</reference>
<dbReference type="InterPro" id="IPR036047">
    <property type="entry name" value="F-box-like_dom_sf"/>
</dbReference>
<dbReference type="HOGENOM" id="CLU_1828171_0_0_1"/>
<sequence>MSDYLLELIRVDPFDLIYHDYDRVSSLPYSIICHILSFLPTKDSTVATSILSKRWKPLWLSVLTLDFIDYTSTFLDTAPLCCLIYSVMLSRDNNLPIRSFRFMCSLKYDQPNYINQLIITAIQRQTETLELSMNFHNLDRQ</sequence>
<dbReference type="Gene3D" id="1.20.1280.50">
    <property type="match status" value="1"/>
</dbReference>
<organism evidence="2 4">
    <name type="scientific">Medicago truncatula</name>
    <name type="common">Barrel medic</name>
    <name type="synonym">Medicago tribuloides</name>
    <dbReference type="NCBI Taxonomy" id="3880"/>
    <lineage>
        <taxon>Eukaryota</taxon>
        <taxon>Viridiplantae</taxon>
        <taxon>Streptophyta</taxon>
        <taxon>Embryophyta</taxon>
        <taxon>Tracheophyta</taxon>
        <taxon>Spermatophyta</taxon>
        <taxon>Magnoliopsida</taxon>
        <taxon>eudicotyledons</taxon>
        <taxon>Gunneridae</taxon>
        <taxon>Pentapetalae</taxon>
        <taxon>rosids</taxon>
        <taxon>fabids</taxon>
        <taxon>Fabales</taxon>
        <taxon>Fabaceae</taxon>
        <taxon>Papilionoideae</taxon>
        <taxon>50 kb inversion clade</taxon>
        <taxon>NPAAA clade</taxon>
        <taxon>Hologalegina</taxon>
        <taxon>IRL clade</taxon>
        <taxon>Trifolieae</taxon>
        <taxon>Medicago</taxon>
    </lineage>
</organism>
<dbReference type="AlphaFoldDB" id="G7ISJ1"/>
<dbReference type="OMA" id="IDYTSTF"/>
<dbReference type="CDD" id="cd22160">
    <property type="entry name" value="F-box_AtFBL13-like"/>
    <property type="match status" value="1"/>
</dbReference>
<evidence type="ECO:0000259" key="1">
    <source>
        <dbReference type="Pfam" id="PF00646"/>
    </source>
</evidence>
<evidence type="ECO:0000313" key="3">
    <source>
        <dbReference type="EnsemblPlants" id="AES64248"/>
    </source>
</evidence>
<dbReference type="InterPro" id="IPR055294">
    <property type="entry name" value="FBL60-like"/>
</dbReference>